<accession>A0A413YR57</accession>
<keyword evidence="2" id="KW-0012">Acyltransferase</keyword>
<gene>
    <name evidence="3" type="ORF">DW007_15770</name>
    <name evidence="2" type="ORF">DW858_12905</name>
</gene>
<dbReference type="CDD" id="cd07989">
    <property type="entry name" value="LPLAT_AGPAT-like"/>
    <property type="match status" value="1"/>
</dbReference>
<keyword evidence="2" id="KW-0808">Transferase</keyword>
<feature type="domain" description="Phospholipid/glycerol acyltransferase" evidence="1">
    <location>
        <begin position="100"/>
        <end position="217"/>
    </location>
</feature>
<name>A0A413YR57_9FIRM</name>
<proteinExistence type="predicted"/>
<dbReference type="Pfam" id="PF01553">
    <property type="entry name" value="Acyltransferase"/>
    <property type="match status" value="1"/>
</dbReference>
<dbReference type="InterPro" id="IPR002123">
    <property type="entry name" value="Plipid/glycerol_acylTrfase"/>
</dbReference>
<evidence type="ECO:0000313" key="3">
    <source>
        <dbReference type="EMBL" id="RHL64498.1"/>
    </source>
</evidence>
<dbReference type="EMBL" id="QROY01000025">
    <property type="protein sequence ID" value="RHL64498.1"/>
    <property type="molecule type" value="Genomic_DNA"/>
</dbReference>
<dbReference type="SMART" id="SM00563">
    <property type="entry name" value="PlsC"/>
    <property type="match status" value="1"/>
</dbReference>
<dbReference type="EMBL" id="QSHM01000020">
    <property type="protein sequence ID" value="RHC11544.1"/>
    <property type="molecule type" value="Genomic_DNA"/>
</dbReference>
<reference evidence="4 5" key="1">
    <citation type="submission" date="2018-08" db="EMBL/GenBank/DDBJ databases">
        <title>A genome reference for cultivated species of the human gut microbiota.</title>
        <authorList>
            <person name="Zou Y."/>
            <person name="Xue W."/>
            <person name="Luo G."/>
        </authorList>
    </citation>
    <scope>NUCLEOTIDE SEQUENCE [LARGE SCALE GENOMIC DNA]</scope>
    <source>
        <strain evidence="3 4">AF36-7BH</strain>
        <strain evidence="2 5">AM37-3BH</strain>
    </source>
</reference>
<protein>
    <submittedName>
        <fullName evidence="2">1-acyl-sn-glycerol-3-phosphate acyltransferase</fullName>
    </submittedName>
</protein>
<dbReference type="GO" id="GO:0016746">
    <property type="term" value="F:acyltransferase activity"/>
    <property type="evidence" value="ECO:0007669"/>
    <property type="project" value="UniProtKB-KW"/>
</dbReference>
<evidence type="ECO:0000313" key="4">
    <source>
        <dbReference type="Proteomes" id="UP000285201"/>
    </source>
</evidence>
<organism evidence="2 5">
    <name type="scientific">Lachnospira eligens</name>
    <dbReference type="NCBI Taxonomy" id="39485"/>
    <lineage>
        <taxon>Bacteria</taxon>
        <taxon>Bacillati</taxon>
        <taxon>Bacillota</taxon>
        <taxon>Clostridia</taxon>
        <taxon>Lachnospirales</taxon>
        <taxon>Lachnospiraceae</taxon>
        <taxon>Lachnospira</taxon>
    </lineage>
</organism>
<evidence type="ECO:0000313" key="5">
    <source>
        <dbReference type="Proteomes" id="UP000285844"/>
    </source>
</evidence>
<sequence>MLQKNDVGGDMIGDREQVYENIKTAVSLNQLNSKVEPGDPKLLREDKEALLRHYIDYRASYGFCVKKYIAEAIFYAGTSAVGLITQVDGLKNLSGIKEPAIVTCNHFSPLDSAIVRFAMRKAGFTRISIVNQDTNLAMKGFVGYMQRYADTMPVSSLKWFMQTEFPNQIKSALDENKLVLIYPEQEMWFNYRKPRPCKRGAYLYAVKFNVPVISLFVEQQVKSTHLHTFRVHVLPVIYPDRQLDERTASVRMQHTDYEQKCAAYVMAYGKKLTYDFEEGDIVGR</sequence>
<dbReference type="Proteomes" id="UP000285201">
    <property type="component" value="Unassembled WGS sequence"/>
</dbReference>
<comment type="caution">
    <text evidence="2">The sequence shown here is derived from an EMBL/GenBank/DDBJ whole genome shotgun (WGS) entry which is preliminary data.</text>
</comment>
<dbReference type="Proteomes" id="UP000285844">
    <property type="component" value="Unassembled WGS sequence"/>
</dbReference>
<dbReference type="AlphaFoldDB" id="A0A413YR57"/>
<dbReference type="SUPFAM" id="SSF69593">
    <property type="entry name" value="Glycerol-3-phosphate (1)-acyltransferase"/>
    <property type="match status" value="1"/>
</dbReference>
<evidence type="ECO:0000313" key="2">
    <source>
        <dbReference type="EMBL" id="RHC11544.1"/>
    </source>
</evidence>
<evidence type="ECO:0000259" key="1">
    <source>
        <dbReference type="SMART" id="SM00563"/>
    </source>
</evidence>